<evidence type="ECO:0000256" key="1">
    <source>
        <dbReference type="SAM" id="SignalP"/>
    </source>
</evidence>
<proteinExistence type="predicted"/>
<dbReference type="PANTHER" id="PTHR34737:SF2">
    <property type="entry name" value="EF-HAND DOMAIN-CONTAINING PROTEIN"/>
    <property type="match status" value="1"/>
</dbReference>
<protein>
    <submittedName>
        <fullName evidence="3">Secreted protein</fullName>
    </submittedName>
</protein>
<keyword evidence="1" id="KW-0732">Signal</keyword>
<organism evidence="3">
    <name type="scientific">Achlya hypogyna</name>
    <name type="common">Oomycete</name>
    <name type="synonym">Protoachlya hypogyna</name>
    <dbReference type="NCBI Taxonomy" id="1202772"/>
    <lineage>
        <taxon>Eukaryota</taxon>
        <taxon>Sar</taxon>
        <taxon>Stramenopiles</taxon>
        <taxon>Oomycota</taxon>
        <taxon>Saprolegniomycetes</taxon>
        <taxon>Saprolegniales</taxon>
        <taxon>Achlyaceae</taxon>
        <taxon>Achlya</taxon>
    </lineage>
</organism>
<dbReference type="InterPro" id="IPR057626">
    <property type="entry name" value="S-S_Temptin"/>
</dbReference>
<reference evidence="3" key="1">
    <citation type="journal article" date="2014" name="Genome Biol. Evol.">
        <title>The secreted proteins of Achlya hypogyna and Thraustotheca clavata identify the ancestral oomycete secretome and reveal gene acquisitions by horizontal gene transfer.</title>
        <authorList>
            <person name="Misner I."/>
            <person name="Blouin N."/>
            <person name="Leonard G."/>
            <person name="Richards T.A."/>
            <person name="Lane C.E."/>
        </authorList>
    </citation>
    <scope>NUCLEOTIDE SEQUENCE</scope>
    <source>
        <strain evidence="3">ATCC 48635</strain>
    </source>
</reference>
<feature type="domain" description="Temptin Cys/Cys disulfide" evidence="2">
    <location>
        <begin position="16"/>
        <end position="102"/>
    </location>
</feature>
<feature type="chain" id="PRO_5002026736" evidence="1">
    <location>
        <begin position="18"/>
        <end position="149"/>
    </location>
</feature>
<dbReference type="PANTHER" id="PTHR34737">
    <property type="entry name" value="EF-HAND DOMAIN-CONTAINING PROTEIN"/>
    <property type="match status" value="1"/>
</dbReference>
<name>A0A0A7CMK6_ACHHY</name>
<feature type="signal peptide" evidence="1">
    <location>
        <begin position="1"/>
        <end position="17"/>
    </location>
</feature>
<dbReference type="Pfam" id="PF24784">
    <property type="entry name" value="Temptin_C"/>
    <property type="match status" value="1"/>
</dbReference>
<dbReference type="EMBL" id="KM038651">
    <property type="protein sequence ID" value="AIG56112.1"/>
    <property type="molecule type" value="Genomic_DNA"/>
</dbReference>
<evidence type="ECO:0000259" key="2">
    <source>
        <dbReference type="Pfam" id="PF24784"/>
    </source>
</evidence>
<accession>A0A0A7CMK6</accession>
<evidence type="ECO:0000313" key="3">
    <source>
        <dbReference type="EMBL" id="AIG56112.1"/>
    </source>
</evidence>
<dbReference type="AlphaFoldDB" id="A0A0A7CMK6"/>
<sequence>MMRTAVGLLAVAAVCSAFSTYRLRIPSGLGVPGVSAVGHENKVGGGRPTQFGKDFERLGGRWTKALCELDSDGDGATNGQELGDPCCEWRVGLPTRPNPTSPGHANEFSADELAAMQCTPSGPPIPLAQQRVAPALVPDANAGSDPRDL</sequence>
<dbReference type="InterPro" id="IPR055313">
    <property type="entry name" value="Temptin-like"/>
</dbReference>